<feature type="transmembrane region" description="Helical" evidence="1">
    <location>
        <begin position="20"/>
        <end position="41"/>
    </location>
</feature>
<keyword evidence="3" id="KW-1185">Reference proteome</keyword>
<keyword evidence="1" id="KW-0812">Transmembrane</keyword>
<evidence type="ECO:0000313" key="2">
    <source>
        <dbReference type="EMBL" id="MDN5212281.1"/>
    </source>
</evidence>
<gene>
    <name evidence="2" type="ORF">QQ020_09485</name>
</gene>
<evidence type="ECO:0000313" key="3">
    <source>
        <dbReference type="Proteomes" id="UP001172083"/>
    </source>
</evidence>
<dbReference type="RefSeq" id="WP_346757600.1">
    <property type="nucleotide sequence ID" value="NZ_JAUJEB010000001.1"/>
</dbReference>
<name>A0ABT8L4U3_9BACT</name>
<comment type="caution">
    <text evidence="2">The sequence shown here is derived from an EMBL/GenBank/DDBJ whole genome shotgun (WGS) entry which is preliminary data.</text>
</comment>
<evidence type="ECO:0000256" key="1">
    <source>
        <dbReference type="SAM" id="Phobius"/>
    </source>
</evidence>
<protein>
    <submittedName>
        <fullName evidence="2">Uncharacterized protein</fullName>
    </submittedName>
</protein>
<organism evidence="2 3">
    <name type="scientific">Agaribacillus aureus</name>
    <dbReference type="NCBI Taxonomy" id="3051825"/>
    <lineage>
        <taxon>Bacteria</taxon>
        <taxon>Pseudomonadati</taxon>
        <taxon>Bacteroidota</taxon>
        <taxon>Cytophagia</taxon>
        <taxon>Cytophagales</taxon>
        <taxon>Splendidivirgaceae</taxon>
        <taxon>Agaribacillus</taxon>
    </lineage>
</organism>
<dbReference type="EMBL" id="JAUJEB010000001">
    <property type="protein sequence ID" value="MDN5212281.1"/>
    <property type="molecule type" value="Genomic_DNA"/>
</dbReference>
<proteinExistence type="predicted"/>
<feature type="transmembrane region" description="Helical" evidence="1">
    <location>
        <begin position="47"/>
        <end position="65"/>
    </location>
</feature>
<reference evidence="2" key="1">
    <citation type="submission" date="2023-06" db="EMBL/GenBank/DDBJ databases">
        <title>Genomic of Agaribacillus aureum.</title>
        <authorList>
            <person name="Wang G."/>
        </authorList>
    </citation>
    <scope>NUCLEOTIDE SEQUENCE</scope>
    <source>
        <strain evidence="2">BMA12</strain>
    </source>
</reference>
<accession>A0ABT8L4U3</accession>
<dbReference type="Proteomes" id="UP001172083">
    <property type="component" value="Unassembled WGS sequence"/>
</dbReference>
<feature type="transmembrane region" description="Helical" evidence="1">
    <location>
        <begin position="85"/>
        <end position="108"/>
    </location>
</feature>
<keyword evidence="1" id="KW-1133">Transmembrane helix</keyword>
<keyword evidence="1" id="KW-0472">Membrane</keyword>
<sequence length="110" mass="12869">MMTMIRQKLLQKLKIIGLFYKNVVSYNLIFTAICVPCYRLAGLEAILPMFWIKFFGFALVAYMFYAFKARSLYFYYNLGFSLKRLLAIAIIIEAASYLLLIRAGLYFLKT</sequence>